<proteinExistence type="predicted"/>
<dbReference type="InterPro" id="IPR013989">
    <property type="entry name" value="Dev_and_cell_death_domain"/>
</dbReference>
<comment type="caution">
    <text evidence="3">The sequence shown here is derived from an EMBL/GenBank/DDBJ whole genome shotgun (WGS) entry which is preliminary data.</text>
</comment>
<evidence type="ECO:0000313" key="4">
    <source>
        <dbReference type="Proteomes" id="UP001604277"/>
    </source>
</evidence>
<feature type="compositionally biased region" description="Low complexity" evidence="1">
    <location>
        <begin position="551"/>
        <end position="562"/>
    </location>
</feature>
<feature type="compositionally biased region" description="Polar residues" evidence="1">
    <location>
        <begin position="10"/>
        <end position="20"/>
    </location>
</feature>
<organism evidence="3 4">
    <name type="scientific">Forsythia ovata</name>
    <dbReference type="NCBI Taxonomy" id="205694"/>
    <lineage>
        <taxon>Eukaryota</taxon>
        <taxon>Viridiplantae</taxon>
        <taxon>Streptophyta</taxon>
        <taxon>Embryophyta</taxon>
        <taxon>Tracheophyta</taxon>
        <taxon>Spermatophyta</taxon>
        <taxon>Magnoliopsida</taxon>
        <taxon>eudicotyledons</taxon>
        <taxon>Gunneridae</taxon>
        <taxon>Pentapetalae</taxon>
        <taxon>asterids</taxon>
        <taxon>lamiids</taxon>
        <taxon>Lamiales</taxon>
        <taxon>Oleaceae</taxon>
        <taxon>Forsythieae</taxon>
        <taxon>Forsythia</taxon>
    </lineage>
</organism>
<dbReference type="Pfam" id="PF10539">
    <property type="entry name" value="Dev_Cell_Death"/>
    <property type="match status" value="1"/>
</dbReference>
<feature type="compositionally biased region" description="Acidic residues" evidence="1">
    <location>
        <begin position="130"/>
        <end position="190"/>
    </location>
</feature>
<sequence length="769" mass="90068">MGRKGKKKASTSNKTLNENEAAQDALVETENSYSMIVNMEQTKCVVHSENKETTSIDVTKNEEDEETKHEEGNVIMVDNSVESAIKKEMNVHNLTEKDQKSKKTLEDDEDNQERNGHNLTEDYQESEKIPEDDEDNEEGPVEEDDEDSQEDSMEEDEDEEETSEEENEENDTFEDEDSEGDATEEEDDDNEKNAKEEKEIAEGDSGEAEECNEENMGALRKKKVEKLGERSRKKVEENSIDNDEHSEEDRMKEEDDNGAKEDKKIGEGDGQNAEERNAEKLETSSKEKVKKSRQRSRKKKVEGGSSKKVASGAEDKPESSTKKKSKKRVESMGMIFMCSSQTKNDCYHYRVLGLPASKRDLVKKIYKGMRLFLYDVDLKLMYGIYKAAGPGGYNIEPKAFKSQFPSQVRFTVFEDCLPLAEEKFKKVIKDNYFTKNKFDCQLTSSQVKKLCELFVPARKVNHGKKVGRMGKAENRTPLRRERKRRLRGDDETPMLRERNRRRIGDDETPMLRERNRRRRGDDERHSVLRDERWHHERPRKRRRDAVTSPVAPQWQPPLLSAPAPQPLIVPSYAYSRTPEVTVYRLDPYLDDRDPYRRARDPFFDRRDPYREVLDPYVEHHDSSRDGRRLAPQDTFRREPISEHPDVYSHDRLVEYRDSYRRDELLEYRDLRSSNLETRRRDEIVSRDPYVSYGDRSSNLETRRRDEIVSRDPYVSYQDRQSYVDRLYSAEHHSRTGLLPEYRPVAPITDNLSTRVPLPDYRYRGTLSRY</sequence>
<protein>
    <submittedName>
        <fullName evidence="3">DCD domain-containing protein</fullName>
    </submittedName>
</protein>
<dbReference type="EMBL" id="JBFOLJ010000012">
    <property type="protein sequence ID" value="KAL2488900.1"/>
    <property type="molecule type" value="Genomic_DNA"/>
</dbReference>
<feature type="region of interest" description="Disordered" evidence="1">
    <location>
        <begin position="1"/>
        <end position="23"/>
    </location>
</feature>
<feature type="region of interest" description="Disordered" evidence="1">
    <location>
        <begin position="48"/>
        <end position="327"/>
    </location>
</feature>
<evidence type="ECO:0000259" key="2">
    <source>
        <dbReference type="PROSITE" id="PS51222"/>
    </source>
</evidence>
<dbReference type="AlphaFoldDB" id="A0ABD1RKF9"/>
<dbReference type="SMART" id="SM00767">
    <property type="entry name" value="DCD"/>
    <property type="match status" value="1"/>
</dbReference>
<dbReference type="PANTHER" id="PTHR46444:SF11">
    <property type="entry name" value="DCD DOMAIN-CONTAINING PROTEIN"/>
    <property type="match status" value="1"/>
</dbReference>
<accession>A0ABD1RKF9</accession>
<feature type="compositionally biased region" description="Basic and acidic residues" evidence="1">
    <location>
        <begin position="487"/>
        <end position="534"/>
    </location>
</feature>
<evidence type="ECO:0000313" key="3">
    <source>
        <dbReference type="EMBL" id="KAL2488900.1"/>
    </source>
</evidence>
<feature type="compositionally biased region" description="Basic and acidic residues" evidence="1">
    <location>
        <begin position="470"/>
        <end position="479"/>
    </location>
</feature>
<dbReference type="PANTHER" id="PTHR46444">
    <property type="entry name" value="DCD (DEVELOPMENT AND CELL DEATH) DOMAIN PROTEIN-RELATED"/>
    <property type="match status" value="1"/>
</dbReference>
<keyword evidence="4" id="KW-1185">Reference proteome</keyword>
<dbReference type="Proteomes" id="UP001604277">
    <property type="component" value="Unassembled WGS sequence"/>
</dbReference>
<evidence type="ECO:0000256" key="1">
    <source>
        <dbReference type="SAM" id="MobiDB-lite"/>
    </source>
</evidence>
<feature type="domain" description="DCD" evidence="2">
    <location>
        <begin position="329"/>
        <end position="456"/>
    </location>
</feature>
<reference evidence="4" key="1">
    <citation type="submission" date="2024-07" db="EMBL/GenBank/DDBJ databases">
        <title>Two chromosome-level genome assemblies of Korean endemic species Abeliophyllum distichum and Forsythia ovata (Oleaceae).</title>
        <authorList>
            <person name="Jang H."/>
        </authorList>
    </citation>
    <scope>NUCLEOTIDE SEQUENCE [LARGE SCALE GENOMIC DNA]</scope>
</reference>
<feature type="compositionally biased region" description="Basic and acidic residues" evidence="1">
    <location>
        <begin position="225"/>
        <end position="237"/>
    </location>
</feature>
<feature type="region of interest" description="Disordered" evidence="1">
    <location>
        <begin position="466"/>
        <end position="564"/>
    </location>
</feature>
<feature type="compositionally biased region" description="Low complexity" evidence="1">
    <location>
        <begin position="303"/>
        <end position="312"/>
    </location>
</feature>
<feature type="compositionally biased region" description="Basic residues" evidence="1">
    <location>
        <begin position="288"/>
        <end position="300"/>
    </location>
</feature>
<feature type="compositionally biased region" description="Basic and acidic residues" evidence="1">
    <location>
        <begin position="247"/>
        <end position="287"/>
    </location>
</feature>
<gene>
    <name evidence="3" type="ORF">Fot_42192</name>
</gene>
<feature type="compositionally biased region" description="Basic and acidic residues" evidence="1">
    <location>
        <begin position="84"/>
        <end position="105"/>
    </location>
</feature>
<feature type="compositionally biased region" description="Basic and acidic residues" evidence="1">
    <location>
        <begin position="191"/>
        <end position="201"/>
    </location>
</feature>
<dbReference type="PROSITE" id="PS51222">
    <property type="entry name" value="DCD"/>
    <property type="match status" value="1"/>
</dbReference>
<feature type="compositionally biased region" description="Basic and acidic residues" evidence="1">
    <location>
        <begin position="112"/>
        <end position="129"/>
    </location>
</feature>
<name>A0ABD1RKF9_9LAMI</name>
<feature type="compositionally biased region" description="Acidic residues" evidence="1">
    <location>
        <begin position="202"/>
        <end position="213"/>
    </location>
</feature>